<name>A0A3P3U4D6_9BACL</name>
<accession>A0A3P3U4D6</accession>
<keyword evidence="3" id="KW-1185">Reference proteome</keyword>
<reference evidence="2 3" key="1">
    <citation type="submission" date="2018-11" db="EMBL/GenBank/DDBJ databases">
        <title>Genome sequencing of Paenibacillus sp. KCOM 3021 (= ChDC PVNT-B20).</title>
        <authorList>
            <person name="Kook J.-K."/>
            <person name="Park S.-N."/>
            <person name="Lim Y.K."/>
        </authorList>
    </citation>
    <scope>NUCLEOTIDE SEQUENCE [LARGE SCALE GENOMIC DNA]</scope>
    <source>
        <strain evidence="2 3">KCOM 3021</strain>
    </source>
</reference>
<dbReference type="AlphaFoldDB" id="A0A3P3U4D6"/>
<dbReference type="RefSeq" id="WP_128632324.1">
    <property type="nucleotide sequence ID" value="NZ_RRCN01000001.1"/>
</dbReference>
<protein>
    <submittedName>
        <fullName evidence="2">Uncharacterized protein</fullName>
    </submittedName>
</protein>
<feature type="region of interest" description="Disordered" evidence="1">
    <location>
        <begin position="80"/>
        <end position="111"/>
    </location>
</feature>
<evidence type="ECO:0000256" key="1">
    <source>
        <dbReference type="SAM" id="MobiDB-lite"/>
    </source>
</evidence>
<sequence>MDKQTEQHHEDESGYLFNVEVLIRSKTNGQALQNLLQMLNNGPEIIDFRINSGIELGEIIESLLANRKQSFISKTYKRLGKTEANNNTPADGKKSEPQPKAKSPAPDQAASGFRDFASSEEFQKWIQSYITGNKLVRLYVNRNGERMSIPCRILNFLPETYALNVYHVDEKQVYNLKLSEIIDFLDT</sequence>
<organism evidence="2 3">
    <name type="scientific">Paenibacillus oralis</name>
    <dbReference type="NCBI Taxonomy" id="2490856"/>
    <lineage>
        <taxon>Bacteria</taxon>
        <taxon>Bacillati</taxon>
        <taxon>Bacillota</taxon>
        <taxon>Bacilli</taxon>
        <taxon>Bacillales</taxon>
        <taxon>Paenibacillaceae</taxon>
        <taxon>Paenibacillus</taxon>
    </lineage>
</organism>
<dbReference type="EMBL" id="RRCN01000001">
    <property type="protein sequence ID" value="RRJ64519.1"/>
    <property type="molecule type" value="Genomic_DNA"/>
</dbReference>
<dbReference type="Proteomes" id="UP000267017">
    <property type="component" value="Unassembled WGS sequence"/>
</dbReference>
<comment type="caution">
    <text evidence="2">The sequence shown here is derived from an EMBL/GenBank/DDBJ whole genome shotgun (WGS) entry which is preliminary data.</text>
</comment>
<gene>
    <name evidence="2" type="ORF">EHV15_17500</name>
</gene>
<proteinExistence type="predicted"/>
<evidence type="ECO:0000313" key="2">
    <source>
        <dbReference type="EMBL" id="RRJ64519.1"/>
    </source>
</evidence>
<evidence type="ECO:0000313" key="3">
    <source>
        <dbReference type="Proteomes" id="UP000267017"/>
    </source>
</evidence>
<dbReference type="OrthoDB" id="2655795at2"/>